<feature type="region of interest" description="Disordered" evidence="3">
    <location>
        <begin position="1"/>
        <end position="66"/>
    </location>
</feature>
<dbReference type="Proteomes" id="UP000597762">
    <property type="component" value="Unassembled WGS sequence"/>
</dbReference>
<feature type="compositionally biased region" description="Polar residues" evidence="3">
    <location>
        <begin position="1"/>
        <end position="10"/>
    </location>
</feature>
<feature type="region of interest" description="Disordered" evidence="3">
    <location>
        <begin position="816"/>
        <end position="840"/>
    </location>
</feature>
<evidence type="ECO:0000256" key="3">
    <source>
        <dbReference type="SAM" id="MobiDB-lite"/>
    </source>
</evidence>
<accession>A0A812C5U6</accession>
<reference evidence="6" key="1">
    <citation type="submission" date="2021-01" db="EMBL/GenBank/DDBJ databases">
        <authorList>
            <person name="Li R."/>
            <person name="Bekaert M."/>
        </authorList>
    </citation>
    <scope>NUCLEOTIDE SEQUENCE</scope>
    <source>
        <strain evidence="6">Farmed</strain>
    </source>
</reference>
<evidence type="ECO:0000259" key="5">
    <source>
        <dbReference type="Pfam" id="PF25779"/>
    </source>
</evidence>
<feature type="compositionally biased region" description="Polar residues" evidence="3">
    <location>
        <begin position="99"/>
        <end position="111"/>
    </location>
</feature>
<evidence type="ECO:0000256" key="1">
    <source>
        <dbReference type="ARBA" id="ARBA00005627"/>
    </source>
</evidence>
<comment type="similarity">
    <text evidence="1">Belongs to the TCP10 family.</text>
</comment>
<feature type="compositionally biased region" description="Low complexity" evidence="3">
    <location>
        <begin position="599"/>
        <end position="608"/>
    </location>
</feature>
<dbReference type="PANTHER" id="PTHR10331">
    <property type="entry name" value="T COMPLEX PROTEIN 10"/>
    <property type="match status" value="1"/>
</dbReference>
<feature type="region of interest" description="Disordered" evidence="3">
    <location>
        <begin position="572"/>
        <end position="608"/>
    </location>
</feature>
<evidence type="ECO:0000313" key="6">
    <source>
        <dbReference type="EMBL" id="CAE1262291.1"/>
    </source>
</evidence>
<feature type="compositionally biased region" description="Low complexity" evidence="3">
    <location>
        <begin position="538"/>
        <end position="548"/>
    </location>
</feature>
<feature type="domain" description="Centromere protein J C-terminal" evidence="4">
    <location>
        <begin position="1005"/>
        <end position="1032"/>
    </location>
</feature>
<gene>
    <name evidence="6" type="ORF">SPHA_33136</name>
</gene>
<dbReference type="GO" id="GO:0005813">
    <property type="term" value="C:centrosome"/>
    <property type="evidence" value="ECO:0007669"/>
    <property type="project" value="TreeGrafter"/>
</dbReference>
<feature type="region of interest" description="Disordered" evidence="3">
    <location>
        <begin position="489"/>
        <end position="553"/>
    </location>
</feature>
<feature type="compositionally biased region" description="Acidic residues" evidence="3">
    <location>
        <begin position="22"/>
        <end position="37"/>
    </location>
</feature>
<dbReference type="GO" id="GO:0005814">
    <property type="term" value="C:centriole"/>
    <property type="evidence" value="ECO:0007669"/>
    <property type="project" value="TreeGrafter"/>
</dbReference>
<dbReference type="GO" id="GO:0060271">
    <property type="term" value="P:cilium assembly"/>
    <property type="evidence" value="ECO:0007669"/>
    <property type="project" value="TreeGrafter"/>
</dbReference>
<dbReference type="OrthoDB" id="10252174at2759"/>
<dbReference type="InterPro" id="IPR009852">
    <property type="entry name" value="CENPJ_C_dom"/>
</dbReference>
<proteinExistence type="inferred from homology"/>
<feature type="compositionally biased region" description="Basic and acidic residues" evidence="3">
    <location>
        <begin position="587"/>
        <end position="598"/>
    </location>
</feature>
<evidence type="ECO:0000313" key="7">
    <source>
        <dbReference type="Proteomes" id="UP000597762"/>
    </source>
</evidence>
<feature type="compositionally biased region" description="Polar residues" evidence="3">
    <location>
        <begin position="336"/>
        <end position="363"/>
    </location>
</feature>
<keyword evidence="2" id="KW-0175">Coiled coil</keyword>
<dbReference type="Pfam" id="PF07202">
    <property type="entry name" value="Tcp10_C"/>
    <property type="match status" value="4"/>
</dbReference>
<sequence>MSSISAQQQIPEDMQKTIYYQLEEDNELSSMEDDDPEEPPHLSAYHGLDGICPLGDGASESETESNYVDNKEINRFSGQAALSPRQNVQPKESAAKVKLSQSKKNASSDVVSTEVQQITGPSENIHLSQGASCNPLDERPISSHLGRKKTFEQLVEEQLKEEKEQESNVSQNIPVKRPFLRRGQGIARFNPPPDEKSVQRVKKSQRAMSSIPPAVVPTKEINRRPMSQPVITSNKSKVISLLSANRDLFPLSINRVVSFRKVVSLITPNIICLVEKSDLAEFEFMEQMADDMSFCSDSSVVMKFMDNRLPIQIPDSSKSKTSSPKQRSHLAKQFGETRSLSSKLHTNASQNTSESISSDQDDTLVNSETDILIGSPKKCIENEVDSDNQSLLEYEESDIDEAPILPGNRKKDSAIQTQIDHLFENSSPSHKTSDQLSSKDATAKLIRKVTVASQFDFKAIKGSDVVFPPKVLTRKIAPKDDWLRQKMMQDTNSVKSSSSADTLSAFGQNGRDESIEGGTNSDIHSSDECFTDSGTIENSGSNSSRSSSVTDAFDDHDEWNDTCDSVQKNLKHLIPKDPGTEENTVESSEKFIVSDKKSTPSITSPPTSKLVSKLFPVLQPKTTKENKAEEARQCKLQAVSQVPVGDGVQSKLLREKLTQLEKEIARFQKENANLEKLHKEREEGVKKLRKEMCEFETAKKEELQKLHDFKEEEMKKLRNERKVFEKYHKAVRSLPNKEQRQEIETLKTQFGELQEEMRRKEARWNSNTNRLRQRIQDLEDENKQLRDEVHFMENKRLEWLQEKESLIQNQKKLALKNNKPQTKNVLTSNSVNSDQDSDSGQNEIKVHQMFMASPAGDYRFVGGGKKKEQFERGKVVRTSSEAMPRQASAVLATPQELNNGNSDMRMELNRNPPQRRKNLNVLKHSPIIKGDVIEELQHPDGKTERRYQSGAREVVFSNGTRKEMSSDGRYIILWFFNGDVKQITEDQTVVYYYAESQTTVTTYADGLEVLEFLKGQIEKHYPDGTQEITFPDQTVKYLRPDGSEESHCQDGTVIKVDANGVRTLEFPNGQREIHTEKFKRREYPDGTQKTIYPDGRQETKFSNGRIRIKDKDGNVLLDKKF</sequence>
<keyword evidence="7" id="KW-1185">Reference proteome</keyword>
<comment type="caution">
    <text evidence="6">The sequence shown here is derived from an EMBL/GenBank/DDBJ whole genome shotgun (WGS) entry which is preliminary data.</text>
</comment>
<evidence type="ECO:0000259" key="4">
    <source>
        <dbReference type="Pfam" id="PF07202"/>
    </source>
</evidence>
<feature type="domain" description="Centromere protein J C-terminal" evidence="4">
    <location>
        <begin position="1040"/>
        <end position="1074"/>
    </location>
</feature>
<dbReference type="GO" id="GO:0015631">
    <property type="term" value="F:tubulin binding"/>
    <property type="evidence" value="ECO:0007669"/>
    <property type="project" value="TreeGrafter"/>
</dbReference>
<feature type="compositionally biased region" description="Low complexity" evidence="3">
    <location>
        <begin position="828"/>
        <end position="840"/>
    </location>
</feature>
<dbReference type="Pfam" id="PF25779">
    <property type="entry name" value="Tubulin-bind_CPAP"/>
    <property type="match status" value="1"/>
</dbReference>
<dbReference type="InterPro" id="IPR058029">
    <property type="entry name" value="Tubulin-bd_CENPJ"/>
</dbReference>
<feature type="region of interest" description="Disordered" evidence="3">
    <location>
        <begin position="79"/>
        <end position="111"/>
    </location>
</feature>
<feature type="region of interest" description="Disordered" evidence="3">
    <location>
        <begin position="312"/>
        <end position="363"/>
    </location>
</feature>
<feature type="domain" description="CENPJ tubulin-binding region" evidence="5">
    <location>
        <begin position="137"/>
        <end position="190"/>
    </location>
</feature>
<evidence type="ECO:0000256" key="2">
    <source>
        <dbReference type="SAM" id="Coils"/>
    </source>
</evidence>
<feature type="domain" description="Centromere protein J C-terminal" evidence="4">
    <location>
        <begin position="1077"/>
        <end position="1108"/>
    </location>
</feature>
<dbReference type="PANTHER" id="PTHR10331:SF6">
    <property type="entry name" value="SPINDLE ASSEMBLY ABNORMAL 4"/>
    <property type="match status" value="1"/>
</dbReference>
<dbReference type="InterPro" id="IPR047002">
    <property type="entry name" value="Tcp10_C_sf"/>
</dbReference>
<name>A0A812C5U6_ACAPH</name>
<organism evidence="6 7">
    <name type="scientific">Acanthosepion pharaonis</name>
    <name type="common">Pharaoh cuttlefish</name>
    <name type="synonym">Sepia pharaonis</name>
    <dbReference type="NCBI Taxonomy" id="158019"/>
    <lineage>
        <taxon>Eukaryota</taxon>
        <taxon>Metazoa</taxon>
        <taxon>Spiralia</taxon>
        <taxon>Lophotrochozoa</taxon>
        <taxon>Mollusca</taxon>
        <taxon>Cephalopoda</taxon>
        <taxon>Coleoidea</taxon>
        <taxon>Decapodiformes</taxon>
        <taxon>Sepiida</taxon>
        <taxon>Sepiina</taxon>
        <taxon>Sepiidae</taxon>
        <taxon>Acanthosepion</taxon>
    </lineage>
</organism>
<feature type="compositionally biased region" description="Polar residues" evidence="3">
    <location>
        <begin position="489"/>
        <end position="507"/>
    </location>
</feature>
<dbReference type="AlphaFoldDB" id="A0A812C5U6"/>
<feature type="coiled-coil region" evidence="2">
    <location>
        <begin position="650"/>
        <end position="802"/>
    </location>
</feature>
<protein>
    <submittedName>
        <fullName evidence="6">CENPJ</fullName>
    </submittedName>
</protein>
<dbReference type="InterPro" id="IPR026581">
    <property type="entry name" value="TCP10L/CENPJ"/>
</dbReference>
<dbReference type="GO" id="GO:0061511">
    <property type="term" value="P:centriole elongation"/>
    <property type="evidence" value="ECO:0007669"/>
    <property type="project" value="TreeGrafter"/>
</dbReference>
<feature type="domain" description="Centromere protein J C-terminal" evidence="4">
    <location>
        <begin position="931"/>
        <end position="963"/>
    </location>
</feature>
<dbReference type="EMBL" id="CAHIKZ030001387">
    <property type="protein sequence ID" value="CAE1262291.1"/>
    <property type="molecule type" value="Genomic_DNA"/>
</dbReference>
<dbReference type="Gene3D" id="2.60.450.20">
    <property type="match status" value="1"/>
</dbReference>
<feature type="region of interest" description="Disordered" evidence="3">
    <location>
        <begin position="186"/>
        <end position="210"/>
    </location>
</feature>